<dbReference type="AlphaFoldDB" id="A0A9D4IRX7"/>
<sequence>MPDRRAVTLGTHGTVCLGLGPRTLCRIRRAEPCRRVSSCSRPIIYRWLRIPCIGKGDVPMIG</sequence>
<dbReference type="EMBL" id="JAIWYP010000008">
    <property type="protein sequence ID" value="KAH3782767.1"/>
    <property type="molecule type" value="Genomic_DNA"/>
</dbReference>
<reference evidence="1" key="1">
    <citation type="journal article" date="2019" name="bioRxiv">
        <title>The Genome of the Zebra Mussel, Dreissena polymorpha: A Resource for Invasive Species Research.</title>
        <authorList>
            <person name="McCartney M.A."/>
            <person name="Auch B."/>
            <person name="Kono T."/>
            <person name="Mallez S."/>
            <person name="Zhang Y."/>
            <person name="Obille A."/>
            <person name="Becker A."/>
            <person name="Abrahante J.E."/>
            <person name="Garbe J."/>
            <person name="Badalamenti J.P."/>
            <person name="Herman A."/>
            <person name="Mangelson H."/>
            <person name="Liachko I."/>
            <person name="Sullivan S."/>
            <person name="Sone E.D."/>
            <person name="Koren S."/>
            <person name="Silverstein K.A.T."/>
            <person name="Beckman K.B."/>
            <person name="Gohl D.M."/>
        </authorList>
    </citation>
    <scope>NUCLEOTIDE SEQUENCE</scope>
    <source>
        <strain evidence="1">Duluth1</strain>
        <tissue evidence="1">Whole animal</tissue>
    </source>
</reference>
<dbReference type="Proteomes" id="UP000828390">
    <property type="component" value="Unassembled WGS sequence"/>
</dbReference>
<proteinExistence type="predicted"/>
<gene>
    <name evidence="1" type="ORF">DPMN_160687</name>
</gene>
<organism evidence="1 2">
    <name type="scientific">Dreissena polymorpha</name>
    <name type="common">Zebra mussel</name>
    <name type="synonym">Mytilus polymorpha</name>
    <dbReference type="NCBI Taxonomy" id="45954"/>
    <lineage>
        <taxon>Eukaryota</taxon>
        <taxon>Metazoa</taxon>
        <taxon>Spiralia</taxon>
        <taxon>Lophotrochozoa</taxon>
        <taxon>Mollusca</taxon>
        <taxon>Bivalvia</taxon>
        <taxon>Autobranchia</taxon>
        <taxon>Heteroconchia</taxon>
        <taxon>Euheterodonta</taxon>
        <taxon>Imparidentia</taxon>
        <taxon>Neoheterodontei</taxon>
        <taxon>Myida</taxon>
        <taxon>Dreissenoidea</taxon>
        <taxon>Dreissenidae</taxon>
        <taxon>Dreissena</taxon>
    </lineage>
</organism>
<accession>A0A9D4IRX7</accession>
<comment type="caution">
    <text evidence="1">The sequence shown here is derived from an EMBL/GenBank/DDBJ whole genome shotgun (WGS) entry which is preliminary data.</text>
</comment>
<evidence type="ECO:0000313" key="2">
    <source>
        <dbReference type="Proteomes" id="UP000828390"/>
    </source>
</evidence>
<reference evidence="1" key="2">
    <citation type="submission" date="2020-11" db="EMBL/GenBank/DDBJ databases">
        <authorList>
            <person name="McCartney M.A."/>
            <person name="Auch B."/>
            <person name="Kono T."/>
            <person name="Mallez S."/>
            <person name="Becker A."/>
            <person name="Gohl D.M."/>
            <person name="Silverstein K.A.T."/>
            <person name="Koren S."/>
            <person name="Bechman K.B."/>
            <person name="Herman A."/>
            <person name="Abrahante J.E."/>
            <person name="Garbe J."/>
        </authorList>
    </citation>
    <scope>NUCLEOTIDE SEQUENCE</scope>
    <source>
        <strain evidence="1">Duluth1</strain>
        <tissue evidence="1">Whole animal</tissue>
    </source>
</reference>
<evidence type="ECO:0000313" key="1">
    <source>
        <dbReference type="EMBL" id="KAH3782767.1"/>
    </source>
</evidence>
<protein>
    <submittedName>
        <fullName evidence="1">Uncharacterized protein</fullName>
    </submittedName>
</protein>
<name>A0A9D4IRX7_DREPO</name>
<keyword evidence="2" id="KW-1185">Reference proteome</keyword>